<reference evidence="1 2" key="1">
    <citation type="submission" date="2015-09" db="EMBL/GenBank/DDBJ databases">
        <authorList>
            <consortium name="Pathogen Informatics"/>
        </authorList>
    </citation>
    <scope>NUCLEOTIDE SEQUENCE [LARGE SCALE GENOMIC DNA]</scope>
    <source>
        <strain evidence="1 2">2789STDY5834928</strain>
    </source>
</reference>
<dbReference type="AlphaFoldDB" id="A0A174Z0Y4"/>
<gene>
    <name evidence="1" type="ORF">ERS852540_00191</name>
</gene>
<accession>A0A174Z0Y4</accession>
<sequence>MKKIVSVIIALSVTVTALAVIIDKLYKKALSGMPAASDNFRS</sequence>
<proteinExistence type="predicted"/>
<dbReference type="EMBL" id="CZBY01000001">
    <property type="protein sequence ID" value="CUQ81083.1"/>
    <property type="molecule type" value="Genomic_DNA"/>
</dbReference>
<name>A0A174Z0Y4_9FIRM</name>
<protein>
    <submittedName>
        <fullName evidence="1">Uncharacterized protein</fullName>
    </submittedName>
</protein>
<dbReference type="Proteomes" id="UP000095662">
    <property type="component" value="Unassembled WGS sequence"/>
</dbReference>
<evidence type="ECO:0000313" key="2">
    <source>
        <dbReference type="Proteomes" id="UP000095662"/>
    </source>
</evidence>
<organism evidence="1 2">
    <name type="scientific">[Eubacterium] siraeum</name>
    <dbReference type="NCBI Taxonomy" id="39492"/>
    <lineage>
        <taxon>Bacteria</taxon>
        <taxon>Bacillati</taxon>
        <taxon>Bacillota</taxon>
        <taxon>Clostridia</taxon>
        <taxon>Eubacteriales</taxon>
        <taxon>Oscillospiraceae</taxon>
        <taxon>Oscillospiraceae incertae sedis</taxon>
    </lineage>
</organism>
<evidence type="ECO:0000313" key="1">
    <source>
        <dbReference type="EMBL" id="CUQ81083.1"/>
    </source>
</evidence>